<reference evidence="4" key="1">
    <citation type="submission" date="2013-08" db="EMBL/GenBank/DDBJ databases">
        <title>Comparison of modified E. coli strains.</title>
        <authorList>
            <person name="Juergensen J."/>
            <person name="Bonge A."/>
            <person name="Streit W.R."/>
        </authorList>
    </citation>
    <scope>NUCLEOTIDE SEQUENCE</scope>
</reference>
<keyword evidence="2" id="KW-1133">Transmembrane helix</keyword>
<keyword evidence="2" id="KW-0472">Membrane</keyword>
<evidence type="ECO:0000259" key="3">
    <source>
        <dbReference type="Pfam" id="PF13369"/>
    </source>
</evidence>
<proteinExistence type="inferred from homology"/>
<accession>A0A0H3U875</accession>
<comment type="similarity">
    <text evidence="1">Belongs to the UPF0162 family.</text>
</comment>
<keyword evidence="2" id="KW-0812">Transmembrane</keyword>
<name>A0A0H3U875_9BACT</name>
<organism evidence="4">
    <name type="scientific">uncultured bacterium fosmid pJB84D8</name>
    <dbReference type="NCBI Taxonomy" id="1478071"/>
    <lineage>
        <taxon>Bacteria</taxon>
        <taxon>environmental samples</taxon>
    </lineage>
</organism>
<dbReference type="InterPro" id="IPR032698">
    <property type="entry name" value="SirB1_N"/>
</dbReference>
<dbReference type="EMBL" id="KF540243">
    <property type="protein sequence ID" value="AIF26710.1"/>
    <property type="molecule type" value="Genomic_DNA"/>
</dbReference>
<evidence type="ECO:0000256" key="2">
    <source>
        <dbReference type="SAM" id="Phobius"/>
    </source>
</evidence>
<evidence type="ECO:0000313" key="4">
    <source>
        <dbReference type="EMBL" id="AIF26710.1"/>
    </source>
</evidence>
<feature type="domain" description="Protein SirB1 N-terminal" evidence="3">
    <location>
        <begin position="76"/>
        <end position="183"/>
    </location>
</feature>
<evidence type="ECO:0000256" key="1">
    <source>
        <dbReference type="ARBA" id="ARBA00007100"/>
    </source>
</evidence>
<dbReference type="AlphaFoldDB" id="A0A0H3U875"/>
<sequence>MEKSKTRAVLNALAVIAFLAVGAVGLFFLWGGRGGDLSYVEMACSIEGKEISCVDNLQDWNEGLRYYDSTLSVTGDALGSLKSLLWEYWAIEFAGAANASSSQEVIFPLSVLQNKKSGCVGLAWLALMVAEVRNINLHAVLLPGHVFLQYGSPENASKVNLEPNRRGYSYTDEEYRLKYKAGPWTGLEFKPLEARQLVGLAAFDVGNLYLKEDASKALKWYRLAEEFFPEFPGISANQNVAKLR</sequence>
<protein>
    <recommendedName>
        <fullName evidence="3">Protein SirB1 N-terminal domain-containing protein</fullName>
    </recommendedName>
</protein>
<feature type="transmembrane region" description="Helical" evidence="2">
    <location>
        <begin position="12"/>
        <end position="32"/>
    </location>
</feature>
<dbReference type="Pfam" id="PF13369">
    <property type="entry name" value="Transglut_core2"/>
    <property type="match status" value="1"/>
</dbReference>